<dbReference type="SUPFAM" id="SSF49785">
    <property type="entry name" value="Galactose-binding domain-like"/>
    <property type="match status" value="1"/>
</dbReference>
<organism evidence="1 2">
    <name type="scientific">Nitrospira japonica</name>
    <dbReference type="NCBI Taxonomy" id="1325564"/>
    <lineage>
        <taxon>Bacteria</taxon>
        <taxon>Pseudomonadati</taxon>
        <taxon>Nitrospirota</taxon>
        <taxon>Nitrospiria</taxon>
        <taxon>Nitrospirales</taxon>
        <taxon>Nitrospiraceae</taxon>
        <taxon>Nitrospira</taxon>
    </lineage>
</organism>
<dbReference type="Proteomes" id="UP000192042">
    <property type="component" value="Chromosome I"/>
</dbReference>
<protein>
    <submittedName>
        <fullName evidence="1">Carbohydrate-binding protein</fullName>
    </submittedName>
</protein>
<dbReference type="EMBL" id="LT828648">
    <property type="protein sequence ID" value="SLM46841.1"/>
    <property type="molecule type" value="Genomic_DNA"/>
</dbReference>
<reference evidence="1 2" key="1">
    <citation type="submission" date="2017-03" db="EMBL/GenBank/DDBJ databases">
        <authorList>
            <person name="Afonso C.L."/>
            <person name="Miller P.J."/>
            <person name="Scott M.A."/>
            <person name="Spackman E."/>
            <person name="Goraichik I."/>
            <person name="Dimitrov K.M."/>
            <person name="Suarez D.L."/>
            <person name="Swayne D.E."/>
        </authorList>
    </citation>
    <scope>NUCLEOTIDE SEQUENCE [LARGE SCALE GENOMIC DNA]</scope>
    <source>
        <strain evidence="1">Genome sequencing of Nitrospira japonica strain NJ11</strain>
    </source>
</reference>
<dbReference type="KEGG" id="nja:NSJP_0669"/>
<dbReference type="AlphaFoldDB" id="A0A1W1I1I8"/>
<evidence type="ECO:0000313" key="1">
    <source>
        <dbReference type="EMBL" id="SLM46841.1"/>
    </source>
</evidence>
<gene>
    <name evidence="1" type="ORF">NSJP_0669</name>
</gene>
<proteinExistence type="predicted"/>
<evidence type="ECO:0000313" key="2">
    <source>
        <dbReference type="Proteomes" id="UP000192042"/>
    </source>
</evidence>
<accession>A0A1W1I1I8</accession>
<keyword evidence="2" id="KW-1185">Reference proteome</keyword>
<dbReference type="STRING" id="1325564.NSJP_0669"/>
<sequence length="165" mass="19160">MNNSAVGKMRNHFIEQPYSKMALPDPDWLPIRRLADVEVTSEDPARPIENVFLRDQSFGWRARGPGQQFIRLRFNRPLTIKRIRLRFAESVSQRTQEYSLRWSSNEPSSPRHIVRQQWNFSPPCATSQIEDHYVELAAAVMLELNIIPDIRGSSATASLLQWWIG</sequence>
<name>A0A1W1I1I8_9BACT</name>
<dbReference type="InterPro" id="IPR008979">
    <property type="entry name" value="Galactose-bd-like_sf"/>
</dbReference>